<keyword evidence="11" id="KW-1185">Reference proteome</keyword>
<comment type="subcellular location">
    <subcellularLocation>
        <location evidence="2">Cytoplasm</location>
    </subcellularLocation>
    <subcellularLocation>
        <location evidence="1">Nucleus</location>
    </subcellularLocation>
</comment>
<keyword evidence="6 10" id="KW-0418">Kinase</keyword>
<dbReference type="GO" id="GO:0016301">
    <property type="term" value="F:kinase activity"/>
    <property type="evidence" value="ECO:0007669"/>
    <property type="project" value="UniProtKB-KW"/>
</dbReference>
<dbReference type="AlphaFoldDB" id="A0AAV5RVY8"/>
<evidence type="ECO:0000256" key="7">
    <source>
        <dbReference type="ARBA" id="ARBA00022840"/>
    </source>
</evidence>
<evidence type="ECO:0000256" key="6">
    <source>
        <dbReference type="ARBA" id="ARBA00022777"/>
    </source>
</evidence>
<name>A0AAV5RVY8_MAUHU</name>
<accession>A0AAV5RVY8</accession>
<keyword evidence="8" id="KW-0539">Nucleus</keyword>
<dbReference type="GO" id="GO:0005634">
    <property type="term" value="C:nucleus"/>
    <property type="evidence" value="ECO:0007669"/>
    <property type="project" value="UniProtKB-SubCell"/>
</dbReference>
<dbReference type="GO" id="GO:0005524">
    <property type="term" value="F:ATP binding"/>
    <property type="evidence" value="ECO:0007669"/>
    <property type="project" value="UniProtKB-KW"/>
</dbReference>
<comment type="similarity">
    <text evidence="9">Belongs to the GLYK kinase family.</text>
</comment>
<dbReference type="Proteomes" id="UP001377567">
    <property type="component" value="Unassembled WGS sequence"/>
</dbReference>
<evidence type="ECO:0000313" key="10">
    <source>
        <dbReference type="EMBL" id="GMM55750.1"/>
    </source>
</evidence>
<evidence type="ECO:0000256" key="5">
    <source>
        <dbReference type="ARBA" id="ARBA00022741"/>
    </source>
</evidence>
<dbReference type="EMBL" id="BTGD01000006">
    <property type="protein sequence ID" value="GMM55750.1"/>
    <property type="molecule type" value="Genomic_DNA"/>
</dbReference>
<evidence type="ECO:0000256" key="2">
    <source>
        <dbReference type="ARBA" id="ARBA00004496"/>
    </source>
</evidence>
<dbReference type="SUPFAM" id="SSF52540">
    <property type="entry name" value="P-loop containing nucleoside triphosphate hydrolases"/>
    <property type="match status" value="1"/>
</dbReference>
<gene>
    <name evidence="10" type="ORF">DAKH74_023660</name>
</gene>
<dbReference type="InterPro" id="IPR027417">
    <property type="entry name" value="P-loop_NTPase"/>
</dbReference>
<protein>
    <submittedName>
        <fullName evidence="10">ATP-dependent kinase</fullName>
    </submittedName>
</protein>
<dbReference type="FunFam" id="3.40.50.300:FF:001691">
    <property type="entry name" value="Probable ATP-dependent kinase TDA10"/>
    <property type="match status" value="1"/>
</dbReference>
<evidence type="ECO:0000313" key="11">
    <source>
        <dbReference type="Proteomes" id="UP001377567"/>
    </source>
</evidence>
<keyword evidence="4" id="KW-0808">Transferase</keyword>
<reference evidence="10 11" key="1">
    <citation type="journal article" date="2023" name="Elife">
        <title>Identification of key yeast species and microbe-microbe interactions impacting larval growth of Drosophila in the wild.</title>
        <authorList>
            <person name="Mure A."/>
            <person name="Sugiura Y."/>
            <person name="Maeda R."/>
            <person name="Honda K."/>
            <person name="Sakurai N."/>
            <person name="Takahashi Y."/>
            <person name="Watada M."/>
            <person name="Katoh T."/>
            <person name="Gotoh A."/>
            <person name="Gotoh Y."/>
            <person name="Taniguchi I."/>
            <person name="Nakamura K."/>
            <person name="Hayashi T."/>
            <person name="Katayama T."/>
            <person name="Uemura T."/>
            <person name="Hattori Y."/>
        </authorList>
    </citation>
    <scope>NUCLEOTIDE SEQUENCE [LARGE SCALE GENOMIC DNA]</scope>
    <source>
        <strain evidence="10 11">KH-74</strain>
    </source>
</reference>
<proteinExistence type="inferred from homology"/>
<evidence type="ECO:0000256" key="1">
    <source>
        <dbReference type="ARBA" id="ARBA00004123"/>
    </source>
</evidence>
<evidence type="ECO:0000256" key="8">
    <source>
        <dbReference type="ARBA" id="ARBA00023242"/>
    </source>
</evidence>
<evidence type="ECO:0000256" key="4">
    <source>
        <dbReference type="ARBA" id="ARBA00022679"/>
    </source>
</evidence>
<keyword evidence="7" id="KW-0067">ATP-binding</keyword>
<dbReference type="Gene3D" id="3.40.50.300">
    <property type="entry name" value="P-loop containing nucleotide triphosphate hydrolases"/>
    <property type="match status" value="1"/>
</dbReference>
<keyword evidence="3" id="KW-0963">Cytoplasm</keyword>
<keyword evidence="5" id="KW-0547">Nucleotide-binding</keyword>
<evidence type="ECO:0000256" key="9">
    <source>
        <dbReference type="ARBA" id="ARBA00061312"/>
    </source>
</evidence>
<comment type="caution">
    <text evidence="10">The sequence shown here is derived from an EMBL/GenBank/DDBJ whole genome shotgun (WGS) entry which is preliminary data.</text>
</comment>
<sequence length="286" mass="32249">MPTTVIEESRTFLDKYVEEWFATGTKKPLFVFLSGPQGSGKSYNGTLVQEYLSKKWGPEGKNVAFASIDDFYLTHEDQEVLEMQFPGNKLFKGRGLPGTHDMALLNKVIKSILEPREATSLEIPQYDKSKFSGAGDRSAQGVEVKLPIDIFVLEGWFLGFRPRMQRAESNDTIIGGDMADVNARLFGYSDLLWRNPEIHSLGIVLACDDINNVYTWRTEQEHATIKRNGSGMSDADVHKFVDRYMPCYEMYYDEFTQSESLGSVATLTLGVSLDRSVFATKTKCIE</sequence>
<organism evidence="10 11">
    <name type="scientific">Maudiozyma humilis</name>
    <name type="common">Sour dough yeast</name>
    <name type="synonym">Kazachstania humilis</name>
    <dbReference type="NCBI Taxonomy" id="51915"/>
    <lineage>
        <taxon>Eukaryota</taxon>
        <taxon>Fungi</taxon>
        <taxon>Dikarya</taxon>
        <taxon>Ascomycota</taxon>
        <taxon>Saccharomycotina</taxon>
        <taxon>Saccharomycetes</taxon>
        <taxon>Saccharomycetales</taxon>
        <taxon>Saccharomycetaceae</taxon>
        <taxon>Maudiozyma</taxon>
    </lineage>
</organism>
<dbReference type="GO" id="GO:0005737">
    <property type="term" value="C:cytoplasm"/>
    <property type="evidence" value="ECO:0007669"/>
    <property type="project" value="UniProtKB-SubCell"/>
</dbReference>
<evidence type="ECO:0000256" key="3">
    <source>
        <dbReference type="ARBA" id="ARBA00022490"/>
    </source>
</evidence>